<evidence type="ECO:0000256" key="8">
    <source>
        <dbReference type="SAM" id="Phobius"/>
    </source>
</evidence>
<evidence type="ECO:0000313" key="10">
    <source>
        <dbReference type="EMBL" id="AZS29717.1"/>
    </source>
</evidence>
<dbReference type="Gene3D" id="1.20.1250.20">
    <property type="entry name" value="MFS general substrate transporter like domains"/>
    <property type="match status" value="1"/>
</dbReference>
<organism evidence="10 11">
    <name type="scientific">Butyricimonas faecalis</name>
    <dbReference type="NCBI Taxonomy" id="2093856"/>
    <lineage>
        <taxon>Bacteria</taxon>
        <taxon>Pseudomonadati</taxon>
        <taxon>Bacteroidota</taxon>
        <taxon>Bacteroidia</taxon>
        <taxon>Bacteroidales</taxon>
        <taxon>Odoribacteraceae</taxon>
        <taxon>Butyricimonas</taxon>
    </lineage>
</organism>
<feature type="transmembrane region" description="Helical" evidence="8">
    <location>
        <begin position="234"/>
        <end position="256"/>
    </location>
</feature>
<dbReference type="InterPro" id="IPR004638">
    <property type="entry name" value="EmrB-like"/>
</dbReference>
<evidence type="ECO:0000259" key="9">
    <source>
        <dbReference type="PROSITE" id="PS50850"/>
    </source>
</evidence>
<keyword evidence="5 8" id="KW-0812">Transmembrane</keyword>
<feature type="transmembrane region" description="Helical" evidence="8">
    <location>
        <begin position="170"/>
        <end position="191"/>
    </location>
</feature>
<proteinExistence type="inferred from homology"/>
<dbReference type="RefSeq" id="WP_106480455.1">
    <property type="nucleotide sequence ID" value="NZ_CP032819.1"/>
</dbReference>
<feature type="transmembrane region" description="Helical" evidence="8">
    <location>
        <begin position="340"/>
        <end position="360"/>
    </location>
</feature>
<keyword evidence="3" id="KW-0813">Transport</keyword>
<feature type="transmembrane region" description="Helical" evidence="8">
    <location>
        <begin position="117"/>
        <end position="136"/>
    </location>
</feature>
<feature type="transmembrane region" description="Helical" evidence="8">
    <location>
        <begin position="277"/>
        <end position="300"/>
    </location>
</feature>
<feature type="transmembrane region" description="Helical" evidence="8">
    <location>
        <begin position="203"/>
        <end position="222"/>
    </location>
</feature>
<dbReference type="AlphaFoldDB" id="A0A3S9VT27"/>
<dbReference type="SUPFAM" id="SSF103473">
    <property type="entry name" value="MFS general substrate transporter"/>
    <property type="match status" value="1"/>
</dbReference>
<dbReference type="Gene3D" id="1.20.1720.10">
    <property type="entry name" value="Multidrug resistance protein D"/>
    <property type="match status" value="1"/>
</dbReference>
<evidence type="ECO:0000256" key="3">
    <source>
        <dbReference type="ARBA" id="ARBA00022448"/>
    </source>
</evidence>
<feature type="transmembrane region" description="Helical" evidence="8">
    <location>
        <begin position="366"/>
        <end position="387"/>
    </location>
</feature>
<dbReference type="NCBIfam" id="TIGR00711">
    <property type="entry name" value="efflux_EmrB"/>
    <property type="match status" value="1"/>
</dbReference>
<feature type="transmembrane region" description="Helical" evidence="8">
    <location>
        <begin position="56"/>
        <end position="75"/>
    </location>
</feature>
<dbReference type="PANTHER" id="PTHR42718">
    <property type="entry name" value="MAJOR FACILITATOR SUPERFAMILY MULTIDRUG TRANSPORTER MFSC"/>
    <property type="match status" value="1"/>
</dbReference>
<dbReference type="PANTHER" id="PTHR42718:SF9">
    <property type="entry name" value="MAJOR FACILITATOR SUPERFAMILY MULTIDRUG TRANSPORTER MFSC"/>
    <property type="match status" value="1"/>
</dbReference>
<feature type="transmembrane region" description="Helical" evidence="8">
    <location>
        <begin position="493"/>
        <end position="511"/>
    </location>
</feature>
<dbReference type="InterPro" id="IPR011701">
    <property type="entry name" value="MFS"/>
</dbReference>
<keyword evidence="4" id="KW-1003">Cell membrane</keyword>
<keyword evidence="11" id="KW-1185">Reference proteome</keyword>
<sequence length="516" mass="57252">MNAIAATPLGNGSYKWFVLFNVMLTTFMAVLDSTVVNTGLPVIMGTLGASMNSAEWILTGYMLSMATILPAAGWLSDRFGYKRIFIFSLTVFTIGSFMCGNSTAIGELVFWRIFQGIGGGLLMPVGMAVVTTVFPVEQRGMALGFWAIASAASVSFGPLIGGYLVDNLNWNYIFFVNIPIGIFSIIYTMIVQREYKLGTRQKFDIPGFITSAIFLPVFLYGLSEVTSSTNTKGWSSPLVLGCMWVAVVSFVLFLYTELTVKHPMINLKIFKDHNFSLANLIVFIFGIGMFGSTFLIPLYMQDSLGYSAYQTGLFFLPVGFLQAVASPLAGNASRWVNPKVVIVLGLFLLCASFYMNYSFSFLTDKWYIMVSLYLRGVGLGILYPPLLNVSLRQIDNRQMAQASSVTNIVRQIGGSFGVAMFSHLLSQRQTYHTERYHETIAYTGETYSNMVDGLSRFFRSNGGLGHAESVSYAKQYILEHVDMEAYISGINDVFFVAFITALMAVIPMFFLKTKRK</sequence>
<evidence type="ECO:0000256" key="4">
    <source>
        <dbReference type="ARBA" id="ARBA00022475"/>
    </source>
</evidence>
<evidence type="ECO:0000256" key="2">
    <source>
        <dbReference type="ARBA" id="ARBA00008537"/>
    </source>
</evidence>
<dbReference type="OrthoDB" id="9807274at2"/>
<feature type="transmembrane region" description="Helical" evidence="8">
    <location>
        <begin position="84"/>
        <end position="105"/>
    </location>
</feature>
<protein>
    <submittedName>
        <fullName evidence="10">DHA2 family efflux MFS transporter permease subunit</fullName>
    </submittedName>
</protein>
<comment type="similarity">
    <text evidence="2">Belongs to the major facilitator superfamily. EmrB family.</text>
</comment>
<feature type="transmembrane region" description="Helical" evidence="8">
    <location>
        <begin position="306"/>
        <end position="328"/>
    </location>
</feature>
<evidence type="ECO:0000256" key="5">
    <source>
        <dbReference type="ARBA" id="ARBA00022692"/>
    </source>
</evidence>
<comment type="subcellular location">
    <subcellularLocation>
        <location evidence="1">Cell membrane</location>
        <topology evidence="1">Multi-pass membrane protein</topology>
    </subcellularLocation>
</comment>
<reference evidence="10 11" key="1">
    <citation type="submission" date="2018-10" db="EMBL/GenBank/DDBJ databases">
        <title>Butyricimonas faecalis sp. nov., isolated from human faeces and emended description of the genus Butyricimonas.</title>
        <authorList>
            <person name="Le Roy T."/>
            <person name="Van der Smissen P."/>
            <person name="Paquot A."/>
            <person name="Delzenne N."/>
            <person name="Muccioli G."/>
            <person name="Collet J.-F."/>
            <person name="Cani P.D."/>
        </authorList>
    </citation>
    <scope>NUCLEOTIDE SEQUENCE [LARGE SCALE GENOMIC DNA]</scope>
    <source>
        <strain evidence="10 11">H184</strain>
    </source>
</reference>
<evidence type="ECO:0000256" key="6">
    <source>
        <dbReference type="ARBA" id="ARBA00022989"/>
    </source>
</evidence>
<keyword evidence="6 8" id="KW-1133">Transmembrane helix</keyword>
<dbReference type="GO" id="GO:0022857">
    <property type="term" value="F:transmembrane transporter activity"/>
    <property type="evidence" value="ECO:0007669"/>
    <property type="project" value="InterPro"/>
</dbReference>
<dbReference type="PROSITE" id="PS50850">
    <property type="entry name" value="MFS"/>
    <property type="match status" value="1"/>
</dbReference>
<feature type="transmembrane region" description="Helical" evidence="8">
    <location>
        <begin position="16"/>
        <end position="36"/>
    </location>
</feature>
<dbReference type="EMBL" id="CP032819">
    <property type="protein sequence ID" value="AZS29717.1"/>
    <property type="molecule type" value="Genomic_DNA"/>
</dbReference>
<evidence type="ECO:0000313" key="11">
    <source>
        <dbReference type="Proteomes" id="UP000270673"/>
    </source>
</evidence>
<dbReference type="CDD" id="cd17503">
    <property type="entry name" value="MFS_LmrB_MDR_like"/>
    <property type="match status" value="1"/>
</dbReference>
<dbReference type="KEGG" id="buy:D8S85_09260"/>
<name>A0A3S9VT27_9BACT</name>
<dbReference type="GO" id="GO:0005886">
    <property type="term" value="C:plasma membrane"/>
    <property type="evidence" value="ECO:0007669"/>
    <property type="project" value="UniProtKB-SubCell"/>
</dbReference>
<evidence type="ECO:0000256" key="7">
    <source>
        <dbReference type="ARBA" id="ARBA00023136"/>
    </source>
</evidence>
<keyword evidence="7 8" id="KW-0472">Membrane</keyword>
<evidence type="ECO:0000256" key="1">
    <source>
        <dbReference type="ARBA" id="ARBA00004651"/>
    </source>
</evidence>
<dbReference type="PRINTS" id="PR01036">
    <property type="entry name" value="TCRTETB"/>
</dbReference>
<dbReference type="Proteomes" id="UP000270673">
    <property type="component" value="Chromosome"/>
</dbReference>
<gene>
    <name evidence="10" type="ORF">D8S85_09260</name>
</gene>
<accession>A0A3S9VT27</accession>
<feature type="domain" description="Major facilitator superfamily (MFS) profile" evidence="9">
    <location>
        <begin position="18"/>
        <end position="516"/>
    </location>
</feature>
<dbReference type="InterPro" id="IPR036259">
    <property type="entry name" value="MFS_trans_sf"/>
</dbReference>
<feature type="transmembrane region" description="Helical" evidence="8">
    <location>
        <begin position="143"/>
        <end position="164"/>
    </location>
</feature>
<dbReference type="Pfam" id="PF07690">
    <property type="entry name" value="MFS_1"/>
    <property type="match status" value="1"/>
</dbReference>
<dbReference type="InterPro" id="IPR020846">
    <property type="entry name" value="MFS_dom"/>
</dbReference>